<gene>
    <name evidence="1" type="ORF">N8E88_07185</name>
</gene>
<dbReference type="Proteomes" id="UP001061991">
    <property type="component" value="Plasmid p_unnamed2"/>
</dbReference>
<geneLocation type="plasmid" evidence="1 2">
    <name>p_unnamed2</name>
</geneLocation>
<reference evidence="1" key="1">
    <citation type="submission" date="2022-09" db="EMBL/GenBank/DDBJ databases">
        <title>Interaction between co-microsymbionts with complementary sets of symbiotic genes in legume-rhizobium systems.</title>
        <authorList>
            <person name="Safronova V."/>
            <person name="Sazanova A."/>
            <person name="Afonin A."/>
            <person name="Chirak E."/>
        </authorList>
    </citation>
    <scope>NUCLEOTIDE SEQUENCE</scope>
    <source>
        <strain evidence="1">A18/3m</strain>
    </source>
</reference>
<name>A0ACD4CX73_9HYPH</name>
<keyword evidence="2" id="KW-1185">Reference proteome</keyword>
<evidence type="ECO:0000313" key="1">
    <source>
        <dbReference type="EMBL" id="UXN58053.1"/>
    </source>
</evidence>
<sequence>MIKIKRNEHRVILEALRLMDHEFLVANGCWFGGGTAIVLKLGEYRQSLDVDFLCSSVDGYRALRSAAVERGVRGFFPEPVETVRGFKSDQYGLRTALGLHGQIIKFEIIREARIQLRGHMDEQLGLPTLVVQDLFAEKLLANADRCHDRSVAYRDAIDLGMLVIGFGNIPDEAIANGLNAYGEDVPRKLAWAAYKLHGVDELRHASDVLQMERNDTVRAVKAITAEVKRIWPQEMRSLIGTMKGAVRISEDFDDLGPEWDQYIE</sequence>
<dbReference type="EMBL" id="CP104971">
    <property type="protein sequence ID" value="UXN58053.1"/>
    <property type="molecule type" value="Genomic_DNA"/>
</dbReference>
<proteinExistence type="predicted"/>
<accession>A0ACD4CX73</accession>
<keyword evidence="1" id="KW-0808">Transferase</keyword>
<protein>
    <submittedName>
        <fullName evidence="1">Nucleotidyl transferase AbiEii/AbiGii toxin family protein</fullName>
    </submittedName>
</protein>
<evidence type="ECO:0000313" key="2">
    <source>
        <dbReference type="Proteomes" id="UP001061991"/>
    </source>
</evidence>
<keyword evidence="1" id="KW-0614">Plasmid</keyword>
<organism evidence="1 2">
    <name type="scientific">Phyllobacterium zundukense</name>
    <dbReference type="NCBI Taxonomy" id="1867719"/>
    <lineage>
        <taxon>Bacteria</taxon>
        <taxon>Pseudomonadati</taxon>
        <taxon>Pseudomonadota</taxon>
        <taxon>Alphaproteobacteria</taxon>
        <taxon>Hyphomicrobiales</taxon>
        <taxon>Phyllobacteriaceae</taxon>
        <taxon>Phyllobacterium</taxon>
    </lineage>
</organism>